<feature type="signal peptide" evidence="9">
    <location>
        <begin position="1"/>
        <end position="19"/>
    </location>
</feature>
<keyword evidence="9" id="KW-0732">Signal</keyword>
<dbReference type="Pfam" id="PF00067">
    <property type="entry name" value="p450"/>
    <property type="match status" value="1"/>
</dbReference>
<dbReference type="PANTHER" id="PTHR46300:SF7">
    <property type="entry name" value="P450, PUTATIVE (EUROFUNG)-RELATED"/>
    <property type="match status" value="1"/>
</dbReference>
<dbReference type="Proteomes" id="UP000383932">
    <property type="component" value="Unassembled WGS sequence"/>
</dbReference>
<dbReference type="GO" id="GO:0020037">
    <property type="term" value="F:heme binding"/>
    <property type="evidence" value="ECO:0007669"/>
    <property type="project" value="InterPro"/>
</dbReference>
<comment type="similarity">
    <text evidence="3">Belongs to the cytochrome P450 family.</text>
</comment>
<dbReference type="PRINTS" id="PR00463">
    <property type="entry name" value="EP450I"/>
</dbReference>
<comment type="cofactor">
    <cofactor evidence="1">
        <name>heme</name>
        <dbReference type="ChEBI" id="CHEBI:30413"/>
    </cofactor>
</comment>
<dbReference type="GO" id="GO:0004497">
    <property type="term" value="F:monooxygenase activity"/>
    <property type="evidence" value="ECO:0007669"/>
    <property type="project" value="UniProtKB-KW"/>
</dbReference>
<dbReference type="Gene3D" id="1.10.630.10">
    <property type="entry name" value="Cytochrome P450"/>
    <property type="match status" value="1"/>
</dbReference>
<evidence type="ECO:0000256" key="6">
    <source>
        <dbReference type="ARBA" id="ARBA00023002"/>
    </source>
</evidence>
<keyword evidence="11" id="KW-1185">Reference proteome</keyword>
<dbReference type="GO" id="GO:0016705">
    <property type="term" value="F:oxidoreductase activity, acting on paired donors, with incorporation or reduction of molecular oxygen"/>
    <property type="evidence" value="ECO:0007669"/>
    <property type="project" value="InterPro"/>
</dbReference>
<evidence type="ECO:0000256" key="3">
    <source>
        <dbReference type="ARBA" id="ARBA00010617"/>
    </source>
</evidence>
<protein>
    <submittedName>
        <fullName evidence="10">Cytochrome P450</fullName>
    </submittedName>
</protein>
<organism evidence="10 11">
    <name type="scientific">Ceratobasidium theobromae</name>
    <dbReference type="NCBI Taxonomy" id="1582974"/>
    <lineage>
        <taxon>Eukaryota</taxon>
        <taxon>Fungi</taxon>
        <taxon>Dikarya</taxon>
        <taxon>Basidiomycota</taxon>
        <taxon>Agaricomycotina</taxon>
        <taxon>Agaricomycetes</taxon>
        <taxon>Cantharellales</taxon>
        <taxon>Ceratobasidiaceae</taxon>
        <taxon>Ceratobasidium</taxon>
    </lineage>
</organism>
<dbReference type="InterPro" id="IPR050364">
    <property type="entry name" value="Cytochrome_P450_fung"/>
</dbReference>
<dbReference type="InterPro" id="IPR001128">
    <property type="entry name" value="Cyt_P450"/>
</dbReference>
<comment type="caution">
    <text evidence="10">The sequence shown here is derived from an EMBL/GenBank/DDBJ whole genome shotgun (WGS) entry which is preliminary data.</text>
</comment>
<dbReference type="SUPFAM" id="SSF48264">
    <property type="entry name" value="Cytochrome P450"/>
    <property type="match status" value="1"/>
</dbReference>
<dbReference type="AlphaFoldDB" id="A0A5N5QK97"/>
<keyword evidence="4" id="KW-0349">Heme</keyword>
<evidence type="ECO:0000256" key="8">
    <source>
        <dbReference type="ARBA" id="ARBA00023033"/>
    </source>
</evidence>
<dbReference type="InterPro" id="IPR036396">
    <property type="entry name" value="Cyt_P450_sf"/>
</dbReference>
<evidence type="ECO:0000256" key="7">
    <source>
        <dbReference type="ARBA" id="ARBA00023004"/>
    </source>
</evidence>
<feature type="chain" id="PRO_5024351108" evidence="9">
    <location>
        <begin position="20"/>
        <end position="700"/>
    </location>
</feature>
<dbReference type="GO" id="GO:0016020">
    <property type="term" value="C:membrane"/>
    <property type="evidence" value="ECO:0007669"/>
    <property type="project" value="UniProtKB-SubCell"/>
</dbReference>
<evidence type="ECO:0000313" key="11">
    <source>
        <dbReference type="Proteomes" id="UP000383932"/>
    </source>
</evidence>
<accession>A0A5N5QK97</accession>
<proteinExistence type="inferred from homology"/>
<sequence>MRVQLTSVTYFALLALCESFSPDSDALFGGNSRDPFWRNETEVVTLLHQWPEARIRRFLALRGQPGGDSVPRDELIALASAATSEPIITSLSSPSLADSTESQCAQLTVDQLVYWASRYSGRRVNSHGANVFDAPPTLVRSQAKRTAAVELCRRLFRERVHQVKMPPPRDLSEGPQEPIIQANPSATTQQQRDFSAQIAETESAPHVFEPDINPTLDRAAKHSIHDLRPCLYHDFERLGMSGLVFRSGVMSTSTTYAVVSGAAILAVFAFVWSGQRVKSKIPLPPSPEAEWLVGHLRSMPPGSDHKIVFCFSRVDWRKAVSMCPYGPRHRTYRKMMHKFVSKSAASVYHPYQESEIYSFLKRLLVSTDTIEDDFRQAAGGIIMRATYGYRVRSADDRFVTLAATTNANLMRAGLSSNSMVNVIPALKYIPAWFPGAQWKRNALEWRDQKDVMVNETFNWTKQKLQEGTAEPSIVRTLLEDIPESGMSVNDAEDHIKHIAGTMFPAGSETTVASFMIFVLAMTLYPDVQRKGQEEIDRIIGSERLPTMQDQESLHYVNAIIKEVLGREITSGSGMPHRSIQDDVYGGYLIPKGTTMKRLVGGKNNIKEIAMTVSGRFPEIRTSTPIQSGSTPIDFRGIRQPHLPQDLDGEGGKVCPGQHISEASLFIAVASMLGVFNITKARDEKGDEITPTTRAKENSLV</sequence>
<keyword evidence="6" id="KW-0560">Oxidoreductase</keyword>
<dbReference type="OrthoDB" id="2789670at2759"/>
<comment type="pathway">
    <text evidence="2">Secondary metabolite biosynthesis.</text>
</comment>
<dbReference type="EMBL" id="SSOP01000084">
    <property type="protein sequence ID" value="KAB5591876.1"/>
    <property type="molecule type" value="Genomic_DNA"/>
</dbReference>
<reference evidence="10 11" key="1">
    <citation type="journal article" date="2019" name="Fungal Biol. Biotechnol.">
        <title>Draft genome sequence of fastidious pathogen Ceratobasidium theobromae, which causes vascular-streak dieback in Theobroma cacao.</title>
        <authorList>
            <person name="Ali S.S."/>
            <person name="Asman A."/>
            <person name="Shao J."/>
            <person name="Firmansyah A.P."/>
            <person name="Susilo A.W."/>
            <person name="Rosmana A."/>
            <person name="McMahon P."/>
            <person name="Junaid M."/>
            <person name="Guest D."/>
            <person name="Kheng T.Y."/>
            <person name="Meinhardt L.W."/>
            <person name="Bailey B.A."/>
        </authorList>
    </citation>
    <scope>NUCLEOTIDE SEQUENCE [LARGE SCALE GENOMIC DNA]</scope>
    <source>
        <strain evidence="10 11">CT2</strain>
    </source>
</reference>
<evidence type="ECO:0000256" key="4">
    <source>
        <dbReference type="ARBA" id="ARBA00022617"/>
    </source>
</evidence>
<name>A0A5N5QK97_9AGAM</name>
<keyword evidence="8" id="KW-0503">Monooxygenase</keyword>
<dbReference type="GO" id="GO:0005506">
    <property type="term" value="F:iron ion binding"/>
    <property type="evidence" value="ECO:0007669"/>
    <property type="project" value="InterPro"/>
</dbReference>
<evidence type="ECO:0000256" key="5">
    <source>
        <dbReference type="ARBA" id="ARBA00022723"/>
    </source>
</evidence>
<dbReference type="InterPro" id="IPR002401">
    <property type="entry name" value="Cyt_P450_E_grp-I"/>
</dbReference>
<evidence type="ECO:0000256" key="1">
    <source>
        <dbReference type="ARBA" id="ARBA00001971"/>
    </source>
</evidence>
<evidence type="ECO:0000256" key="9">
    <source>
        <dbReference type="SAM" id="SignalP"/>
    </source>
</evidence>
<evidence type="ECO:0000256" key="2">
    <source>
        <dbReference type="ARBA" id="ARBA00005179"/>
    </source>
</evidence>
<keyword evidence="5" id="KW-0479">Metal-binding</keyword>
<dbReference type="PANTHER" id="PTHR46300">
    <property type="entry name" value="P450, PUTATIVE (EUROFUNG)-RELATED-RELATED"/>
    <property type="match status" value="1"/>
</dbReference>
<keyword evidence="7" id="KW-0408">Iron</keyword>
<gene>
    <name evidence="10" type="ORF">CTheo_4664</name>
</gene>
<evidence type="ECO:0000313" key="10">
    <source>
        <dbReference type="EMBL" id="KAB5591876.1"/>
    </source>
</evidence>